<gene>
    <name evidence="2" type="ORF">H7849_22725</name>
</gene>
<dbReference type="Gene3D" id="1.25.10.10">
    <property type="entry name" value="Leucine-rich Repeat Variant"/>
    <property type="match status" value="1"/>
</dbReference>
<dbReference type="Gene3D" id="1.10.10.1320">
    <property type="entry name" value="Anti-sigma factor, zinc-finger domain"/>
    <property type="match status" value="1"/>
</dbReference>
<dbReference type="AlphaFoldDB" id="A0A7G8BGZ6"/>
<evidence type="ECO:0000313" key="3">
    <source>
        <dbReference type="Proteomes" id="UP000515312"/>
    </source>
</evidence>
<dbReference type="InterPro" id="IPR016024">
    <property type="entry name" value="ARM-type_fold"/>
</dbReference>
<dbReference type="SUPFAM" id="SSF48371">
    <property type="entry name" value="ARM repeat"/>
    <property type="match status" value="1"/>
</dbReference>
<evidence type="ECO:0000259" key="1">
    <source>
        <dbReference type="Pfam" id="PF13490"/>
    </source>
</evidence>
<protein>
    <submittedName>
        <fullName evidence="2">HEAT repeat domain-containing protein</fullName>
    </submittedName>
</protein>
<dbReference type="RefSeq" id="WP_186742760.1">
    <property type="nucleotide sequence ID" value="NZ_CP060394.1"/>
</dbReference>
<sequence>MKCDLAQQNIALAAYGEISDDANHQLEQHLLECEECRRDMQAMRGLKTTMALYPVEEPSSAIVARARMRLEEALDNMPHGSWLVRLAQTVTRSVGRLRAAPVMASLLLLVGLGAGGYGGYVAGLKAHDAEQSKLVLNLGQPPATTEDNPAQIANVSGIIREPNSEIVKVNYNRLVPETMQGSLDDPRIRQLLLLGTQNNVNPGVSDDSVDLLANECRNGHQCDDGPIRNALMVALRYDKNANVRMKALEGLQPYIAEDMRVRDAVLESLMKDSDPRVRSQAINLIEPVESDSSVREVLHTVATQDQNAQIRTVSRQVLQQLPEIQ</sequence>
<proteinExistence type="predicted"/>
<reference evidence="2 3" key="1">
    <citation type="submission" date="2020-08" db="EMBL/GenBank/DDBJ databases">
        <title>Edaphobacter telluris sp. nov. and Acidobacterium dinghuensis sp. nov., two acidobacteria isolated from forest soil.</title>
        <authorList>
            <person name="Fu J."/>
            <person name="Qiu L."/>
        </authorList>
    </citation>
    <scope>NUCLEOTIDE SEQUENCE [LARGE SCALE GENOMIC DNA]</scope>
    <source>
        <strain evidence="2">4Y35</strain>
    </source>
</reference>
<evidence type="ECO:0000313" key="2">
    <source>
        <dbReference type="EMBL" id="QNI31816.1"/>
    </source>
</evidence>
<dbReference type="InterPro" id="IPR011989">
    <property type="entry name" value="ARM-like"/>
</dbReference>
<dbReference type="InterPro" id="IPR027383">
    <property type="entry name" value="Znf_put"/>
</dbReference>
<organism evidence="2 3">
    <name type="scientific">Alloacidobacterium dinghuense</name>
    <dbReference type="NCBI Taxonomy" id="2763107"/>
    <lineage>
        <taxon>Bacteria</taxon>
        <taxon>Pseudomonadati</taxon>
        <taxon>Acidobacteriota</taxon>
        <taxon>Terriglobia</taxon>
        <taxon>Terriglobales</taxon>
        <taxon>Acidobacteriaceae</taxon>
        <taxon>Alloacidobacterium</taxon>
    </lineage>
</organism>
<dbReference type="KEGG" id="adin:H7849_22725"/>
<dbReference type="InterPro" id="IPR041916">
    <property type="entry name" value="Anti_sigma_zinc_sf"/>
</dbReference>
<dbReference type="Proteomes" id="UP000515312">
    <property type="component" value="Chromosome"/>
</dbReference>
<dbReference type="Pfam" id="PF13646">
    <property type="entry name" value="HEAT_2"/>
    <property type="match status" value="1"/>
</dbReference>
<keyword evidence="3" id="KW-1185">Reference proteome</keyword>
<feature type="domain" description="Putative zinc-finger" evidence="1">
    <location>
        <begin position="3"/>
        <end position="37"/>
    </location>
</feature>
<dbReference type="Pfam" id="PF13490">
    <property type="entry name" value="zf-HC2"/>
    <property type="match status" value="1"/>
</dbReference>
<accession>A0A7G8BGZ6</accession>
<name>A0A7G8BGZ6_9BACT</name>
<dbReference type="EMBL" id="CP060394">
    <property type="protein sequence ID" value="QNI31816.1"/>
    <property type="molecule type" value="Genomic_DNA"/>
</dbReference>